<keyword evidence="3" id="KW-0813">Transport</keyword>
<dbReference type="OrthoDB" id="2016913at2759"/>
<dbReference type="EMBL" id="KV453843">
    <property type="protein sequence ID" value="ODV89537.1"/>
    <property type="molecule type" value="Genomic_DNA"/>
</dbReference>
<dbReference type="PANTHER" id="PTHR12363">
    <property type="entry name" value="TRANSPORTIN 3 AND IMPORTIN 13"/>
    <property type="match status" value="1"/>
</dbReference>
<comment type="subcellular location">
    <subcellularLocation>
        <location evidence="1">Nucleus</location>
    </subcellularLocation>
</comment>
<dbReference type="GO" id="GO:0005634">
    <property type="term" value="C:nucleus"/>
    <property type="evidence" value="ECO:0007669"/>
    <property type="project" value="UniProtKB-SubCell"/>
</dbReference>
<keyword evidence="4" id="KW-0539">Nucleus</keyword>
<proteinExistence type="inferred from homology"/>
<gene>
    <name evidence="5" type="ORF">CANCADRAFT_32762</name>
</gene>
<dbReference type="InterPro" id="IPR011989">
    <property type="entry name" value="ARM-like"/>
</dbReference>
<reference evidence="6" key="1">
    <citation type="submission" date="2016-02" db="EMBL/GenBank/DDBJ databases">
        <title>Comparative genomics of biotechnologically important yeasts.</title>
        <authorList>
            <consortium name="DOE Joint Genome Institute"/>
            <person name="Riley R."/>
            <person name="Haridas S."/>
            <person name="Wolfe K.H."/>
            <person name="Lopes M.R."/>
            <person name="Hittinger C.T."/>
            <person name="Goker M."/>
            <person name="Salamov A."/>
            <person name="Wisecaver J."/>
            <person name="Long T.M."/>
            <person name="Aerts A.L."/>
            <person name="Barry K."/>
            <person name="Choi C."/>
            <person name="Clum A."/>
            <person name="Coughlan A.Y."/>
            <person name="Deshpande S."/>
            <person name="Douglass A.P."/>
            <person name="Hanson S.J."/>
            <person name="Klenk H.-P."/>
            <person name="Labutti K."/>
            <person name="Lapidus A."/>
            <person name="Lindquist E."/>
            <person name="Lipzen A."/>
            <person name="Meier-Kolthoff J.P."/>
            <person name="Ohm R.A."/>
            <person name="Otillar R.P."/>
            <person name="Pangilinan J."/>
            <person name="Peng Y."/>
            <person name="Rokas A."/>
            <person name="Rosa C.A."/>
            <person name="Scheuner C."/>
            <person name="Sibirny A.A."/>
            <person name="Slot J.C."/>
            <person name="Stielow J.B."/>
            <person name="Sun H."/>
            <person name="Kurtzman C.P."/>
            <person name="Blackwell M."/>
            <person name="Jeffries T.W."/>
            <person name="Grigoriev I.V."/>
        </authorList>
    </citation>
    <scope>NUCLEOTIDE SEQUENCE [LARGE SCALE GENOMIC DNA]</scope>
    <source>
        <strain evidence="6">NRRL Y-17796</strain>
    </source>
</reference>
<dbReference type="Proteomes" id="UP000095023">
    <property type="component" value="Unassembled WGS sequence"/>
</dbReference>
<sequence length="960" mass="107389">MSDGTVNEAISLIQKLYTSRINQADVIATQKQLQAIQRGPNGWDLVLVLLQHSDPNCRFFGALTVSVRINIEWLDQNRILDIASLIAASIKRPDVPVVTIKLADAFSTLIAKYPDVIPNPLFCLLWSIGDEKSHFSTEDCEIANENAQNPSAISAMLTGLAPESLHLFFFICKVFAEDLDNNAPSAEFTEMLNNSCTVMEQLLATPVTSPMDWIGLLQAWAILIRTHLTDSSILRLREFIPTALNYLKDDKAFKTVASSLSDLIDQVPTLFNNDLIASTISTCLPLVDAILKEAEYESDVLTAWIELLLSATSYSMETTLMMPFFQDVLEALFKVTATSPIENEYKVLSQTVEFWNNFCDTTDELLQEGSPHAPFCKSIIQRSIATLTPRAIIPSIDAFNSWNSDEKDQFNGFRRELCDYLEFTLTPLGDETLSYFTQMAANSLADQTPTRLEAYICFINGISYSLPAKSAEVAQLLSVFWNDSFISKMDASRAVPFIANTFVRLISNYEQYIALSADYEFIQKLMSVLFSFLTEKLLALPASKAIQSLCLAYRNRLHKMLPSLMSVISNDIFSTLDALVRERIVSGLTTIVNAEPNIPTRVAGFLQILNLIQLHTQNLSRINWNDAENALIMLDAFCSAVNDDSDEANETENGINVDDDQAFHGKVYSYEDKIAIKAKILAITRDIVFDRCGPCNDPTVVEHATSIIKAGLYDTSVEDSLLSITPLEAISFIEVGTSTNFSETGYLYIRLAIAVLGNLKTTGEPENSPIIQQLFSTVTERTASTDASNPDNIFTIIDFFRAIILNYPNVFFESIYVGDIANFIIFYIGYPELFVKKSALMFWQALLTNKDSVKEGLFAPFIESIGYSLCLSVVKLILGQALRSELVRVSELYKRLIFKFPIQMKQWLPQAVDELQPRNISQQAIDQFITKSLVLRGGAKTTEIVKDIWLQARGQTSDYI</sequence>
<dbReference type="PANTHER" id="PTHR12363:SF33">
    <property type="entry name" value="IMPORTIN-13"/>
    <property type="match status" value="1"/>
</dbReference>
<evidence type="ECO:0000256" key="1">
    <source>
        <dbReference type="ARBA" id="ARBA00004123"/>
    </source>
</evidence>
<keyword evidence="6" id="KW-1185">Reference proteome</keyword>
<evidence type="ECO:0000256" key="2">
    <source>
        <dbReference type="ARBA" id="ARBA00007991"/>
    </source>
</evidence>
<dbReference type="InterPro" id="IPR051345">
    <property type="entry name" value="Importin_beta-like_NTR"/>
</dbReference>
<dbReference type="Gene3D" id="1.25.10.10">
    <property type="entry name" value="Leucine-rich Repeat Variant"/>
    <property type="match status" value="1"/>
</dbReference>
<accession>A0A1E4TCU3</accession>
<evidence type="ECO:0008006" key="7">
    <source>
        <dbReference type="Google" id="ProtNLM"/>
    </source>
</evidence>
<organism evidence="5 6">
    <name type="scientific">Tortispora caseinolytica NRRL Y-17796</name>
    <dbReference type="NCBI Taxonomy" id="767744"/>
    <lineage>
        <taxon>Eukaryota</taxon>
        <taxon>Fungi</taxon>
        <taxon>Dikarya</taxon>
        <taxon>Ascomycota</taxon>
        <taxon>Saccharomycotina</taxon>
        <taxon>Trigonopsidomycetes</taxon>
        <taxon>Trigonopsidales</taxon>
        <taxon>Trigonopsidaceae</taxon>
        <taxon>Tortispora</taxon>
    </lineage>
</organism>
<dbReference type="GO" id="GO:0005737">
    <property type="term" value="C:cytoplasm"/>
    <property type="evidence" value="ECO:0007669"/>
    <property type="project" value="TreeGrafter"/>
</dbReference>
<dbReference type="SUPFAM" id="SSF48371">
    <property type="entry name" value="ARM repeat"/>
    <property type="match status" value="1"/>
</dbReference>
<evidence type="ECO:0000256" key="4">
    <source>
        <dbReference type="ARBA" id="ARBA00023242"/>
    </source>
</evidence>
<protein>
    <recommendedName>
        <fullName evidence="7">Importin N-terminal domain-containing protein</fullName>
    </recommendedName>
</protein>
<evidence type="ECO:0000256" key="3">
    <source>
        <dbReference type="ARBA" id="ARBA00022448"/>
    </source>
</evidence>
<evidence type="ECO:0000313" key="6">
    <source>
        <dbReference type="Proteomes" id="UP000095023"/>
    </source>
</evidence>
<dbReference type="InterPro" id="IPR016024">
    <property type="entry name" value="ARM-type_fold"/>
</dbReference>
<comment type="similarity">
    <text evidence="2">Belongs to the importin beta family.</text>
</comment>
<evidence type="ECO:0000313" key="5">
    <source>
        <dbReference type="EMBL" id="ODV89537.1"/>
    </source>
</evidence>
<dbReference type="GO" id="GO:0006606">
    <property type="term" value="P:protein import into nucleus"/>
    <property type="evidence" value="ECO:0007669"/>
    <property type="project" value="TreeGrafter"/>
</dbReference>
<name>A0A1E4TCU3_9ASCO</name>
<dbReference type="AlphaFoldDB" id="A0A1E4TCU3"/>